<name>A0A0A5GRU6_9BACI</name>
<organism evidence="11 12">
    <name type="scientific">Pontibacillus halophilus JSM 076056 = DSM 19796</name>
    <dbReference type="NCBI Taxonomy" id="1385510"/>
    <lineage>
        <taxon>Bacteria</taxon>
        <taxon>Bacillati</taxon>
        <taxon>Bacillota</taxon>
        <taxon>Bacilli</taxon>
        <taxon>Bacillales</taxon>
        <taxon>Bacillaceae</taxon>
        <taxon>Pontibacillus</taxon>
    </lineage>
</organism>
<dbReference type="NCBIfam" id="TIGR04306">
    <property type="entry name" value="salvage_TenA"/>
    <property type="match status" value="1"/>
</dbReference>
<reference evidence="11 12" key="1">
    <citation type="submission" date="2013-08" db="EMBL/GenBank/DDBJ databases">
        <authorList>
            <person name="Huang J."/>
            <person name="Wang G."/>
        </authorList>
    </citation>
    <scope>NUCLEOTIDE SEQUENCE [LARGE SCALE GENOMIC DNA]</scope>
    <source>
        <strain evidence="11 12">JSM 076056</strain>
    </source>
</reference>
<keyword evidence="12" id="KW-1185">Reference proteome</keyword>
<evidence type="ECO:0000256" key="2">
    <source>
        <dbReference type="ARBA" id="ARBA00004948"/>
    </source>
</evidence>
<comment type="function">
    <text evidence="9">Catalyzes an amino-pyrimidine hydrolysis reaction at the C5' of the pyrimidine moiety of thiamine compounds, a reaction that is part of a thiamine salvage pathway.</text>
</comment>
<dbReference type="InterPro" id="IPR050967">
    <property type="entry name" value="Thiamine_Salvage_TenA"/>
</dbReference>
<dbReference type="GO" id="GO:0050334">
    <property type="term" value="F:thiaminase activity"/>
    <property type="evidence" value="ECO:0007669"/>
    <property type="project" value="UniProtKB-EC"/>
</dbReference>
<dbReference type="SUPFAM" id="SSF48613">
    <property type="entry name" value="Heme oxygenase-like"/>
    <property type="match status" value="1"/>
</dbReference>
<comment type="subunit">
    <text evidence="4">Homotetramer.</text>
</comment>
<dbReference type="UniPathway" id="UPA00060"/>
<evidence type="ECO:0000256" key="4">
    <source>
        <dbReference type="ARBA" id="ARBA00011881"/>
    </source>
</evidence>
<proteinExistence type="inferred from homology"/>
<comment type="catalytic activity">
    <reaction evidence="1 9">
        <text>4-amino-5-aminomethyl-2-methylpyrimidine + H2O = 4-amino-5-hydroxymethyl-2-methylpyrimidine + NH4(+)</text>
        <dbReference type="Rhea" id="RHEA:31799"/>
        <dbReference type="ChEBI" id="CHEBI:15377"/>
        <dbReference type="ChEBI" id="CHEBI:16892"/>
        <dbReference type="ChEBI" id="CHEBI:28938"/>
        <dbReference type="ChEBI" id="CHEBI:63416"/>
        <dbReference type="EC" id="3.5.99.2"/>
    </reaction>
</comment>
<dbReference type="RefSeq" id="WP_026798919.1">
    <property type="nucleotide sequence ID" value="NZ_AULI01000001.1"/>
</dbReference>
<dbReference type="EMBL" id="AVPE01000001">
    <property type="protein sequence ID" value="KGX93963.1"/>
    <property type="molecule type" value="Genomic_DNA"/>
</dbReference>
<dbReference type="STRING" id="1385510.GCA_000425205_00089"/>
<evidence type="ECO:0000256" key="9">
    <source>
        <dbReference type="RuleBase" id="RU363093"/>
    </source>
</evidence>
<dbReference type="InterPro" id="IPR016084">
    <property type="entry name" value="Haem_Oase-like_multi-hlx"/>
</dbReference>
<dbReference type="Proteomes" id="UP000030528">
    <property type="component" value="Unassembled WGS sequence"/>
</dbReference>
<comment type="similarity">
    <text evidence="3 9">Belongs to the TenA family.</text>
</comment>
<dbReference type="GO" id="GO:0009229">
    <property type="term" value="P:thiamine diphosphate biosynthetic process"/>
    <property type="evidence" value="ECO:0007669"/>
    <property type="project" value="UniProtKB-UniPathway"/>
</dbReference>
<comment type="pathway">
    <text evidence="2 9">Cofactor biosynthesis; thiamine diphosphate biosynthesis.</text>
</comment>
<feature type="domain" description="Thiaminase-2/PQQC" evidence="10">
    <location>
        <begin position="9"/>
        <end position="216"/>
    </location>
</feature>
<dbReference type="PANTHER" id="PTHR43198">
    <property type="entry name" value="BIFUNCTIONAL TH2 PROTEIN"/>
    <property type="match status" value="1"/>
</dbReference>
<keyword evidence="9" id="KW-0378">Hydrolase</keyword>
<dbReference type="CDD" id="cd19360">
    <property type="entry name" value="TenA_C_SaTenA-like"/>
    <property type="match status" value="1"/>
</dbReference>
<dbReference type="PANTHER" id="PTHR43198:SF2">
    <property type="entry name" value="SI:CH1073-67J19.1-RELATED"/>
    <property type="match status" value="1"/>
</dbReference>
<evidence type="ECO:0000256" key="3">
    <source>
        <dbReference type="ARBA" id="ARBA00010264"/>
    </source>
</evidence>
<dbReference type="eggNOG" id="COG0819">
    <property type="taxonomic scope" value="Bacteria"/>
</dbReference>
<dbReference type="InterPro" id="IPR027574">
    <property type="entry name" value="Thiaminase_II"/>
</dbReference>
<comment type="catalytic activity">
    <reaction evidence="8 9">
        <text>thiamine + H2O = 5-(2-hydroxyethyl)-4-methylthiazole + 4-amino-5-hydroxymethyl-2-methylpyrimidine + H(+)</text>
        <dbReference type="Rhea" id="RHEA:17509"/>
        <dbReference type="ChEBI" id="CHEBI:15377"/>
        <dbReference type="ChEBI" id="CHEBI:15378"/>
        <dbReference type="ChEBI" id="CHEBI:16892"/>
        <dbReference type="ChEBI" id="CHEBI:17957"/>
        <dbReference type="ChEBI" id="CHEBI:18385"/>
        <dbReference type="EC" id="3.5.99.2"/>
    </reaction>
</comment>
<dbReference type="Pfam" id="PF03070">
    <property type="entry name" value="TENA_THI-4"/>
    <property type="match status" value="1"/>
</dbReference>
<keyword evidence="7 9" id="KW-0784">Thiamine biosynthesis</keyword>
<evidence type="ECO:0000256" key="6">
    <source>
        <dbReference type="ARBA" id="ARBA00013647"/>
    </source>
</evidence>
<gene>
    <name evidence="11" type="ORF">N781_01960</name>
</gene>
<evidence type="ECO:0000259" key="10">
    <source>
        <dbReference type="Pfam" id="PF03070"/>
    </source>
</evidence>
<evidence type="ECO:0000313" key="12">
    <source>
        <dbReference type="Proteomes" id="UP000030528"/>
    </source>
</evidence>
<sequence length="232" mass="27105">MTFSTELRKEADSIYNAIFDHPFVRGLAKGDIPKGAVEHYVKADFEYLNAFMHMYGLAISKSSDRSDMDFYKQQIDFVLNSEIHPHNNLCQYIGINYDDLQSYPLPPSADHYIKHMKHYGHEGSLGEILAAILPCPWTYLEIGERLIEEIGHDEAHPFYEWIAFYAEEGIRETTDDIRKRLDDWAEGASQREKEAMKEAFIKSSQLEWGFWEMAYNEESWELVPRQAVTTYE</sequence>
<dbReference type="Gene3D" id="1.20.910.10">
    <property type="entry name" value="Heme oxygenase-like"/>
    <property type="match status" value="1"/>
</dbReference>
<dbReference type="OrthoDB" id="34166at2"/>
<evidence type="ECO:0000256" key="5">
    <source>
        <dbReference type="ARBA" id="ARBA00012684"/>
    </source>
</evidence>
<dbReference type="GO" id="GO:0005829">
    <property type="term" value="C:cytosol"/>
    <property type="evidence" value="ECO:0007669"/>
    <property type="project" value="TreeGrafter"/>
</dbReference>
<accession>A0A0A5GRU6</accession>
<evidence type="ECO:0000256" key="7">
    <source>
        <dbReference type="ARBA" id="ARBA00022977"/>
    </source>
</evidence>
<evidence type="ECO:0000256" key="8">
    <source>
        <dbReference type="ARBA" id="ARBA00048337"/>
    </source>
</evidence>
<protein>
    <recommendedName>
        <fullName evidence="6 9">Aminopyrimidine aminohydrolase</fullName>
        <ecNumber evidence="5 9">3.5.99.2</ecNumber>
    </recommendedName>
</protein>
<evidence type="ECO:0000313" key="11">
    <source>
        <dbReference type="EMBL" id="KGX93963.1"/>
    </source>
</evidence>
<evidence type="ECO:0000256" key="1">
    <source>
        <dbReference type="ARBA" id="ARBA00001881"/>
    </source>
</evidence>
<dbReference type="GO" id="GO:0009228">
    <property type="term" value="P:thiamine biosynthetic process"/>
    <property type="evidence" value="ECO:0007669"/>
    <property type="project" value="UniProtKB-KW"/>
</dbReference>
<dbReference type="AlphaFoldDB" id="A0A0A5GRU6"/>
<dbReference type="EC" id="3.5.99.2" evidence="5 9"/>
<comment type="caution">
    <text evidence="11">The sequence shown here is derived from an EMBL/GenBank/DDBJ whole genome shotgun (WGS) entry which is preliminary data.</text>
</comment>
<dbReference type="InterPro" id="IPR004305">
    <property type="entry name" value="Thiaminase-2/PQQC"/>
</dbReference>